<accession>A0AAW0QFW4</accession>
<dbReference type="EMBL" id="JAQQWP010000008">
    <property type="protein sequence ID" value="KAK8104912.1"/>
    <property type="molecule type" value="Genomic_DNA"/>
</dbReference>
<dbReference type="Proteomes" id="UP001392437">
    <property type="component" value="Unassembled WGS sequence"/>
</dbReference>
<evidence type="ECO:0000313" key="3">
    <source>
        <dbReference type="Proteomes" id="UP001392437"/>
    </source>
</evidence>
<sequence length="298" mass="31541">MSKPPTSPSGAPSRSASASPPCPWRRCTPAHPLAPPPARPARQRRQRLDVAPLLLGPRGDAAEEEDEKPAVPRAAASQIHARQQPAGPAPPPPTAARPPEAPPRGVHHAHVERLGPVARRPGAALQPLRPHELDGGGRRRRRRRGRSHSRSSSSRSRSYYHARDRGSSTTELADWVNSSGSGGGGGGGITKTTEVSQSQHRLDSLPRLDAALLSKGPETYHEDLTTTPPPPPPPPVAAAAATDRPPRLSLLLPVPSLAAFIASAGGKHHLRWSLGSSHHRRSRQSATGREGIAAHDKG</sequence>
<feature type="compositionally biased region" description="Polar residues" evidence="1">
    <location>
        <begin position="190"/>
        <end position="199"/>
    </location>
</feature>
<feature type="region of interest" description="Disordered" evidence="1">
    <location>
        <begin position="272"/>
        <end position="298"/>
    </location>
</feature>
<protein>
    <submittedName>
        <fullName evidence="2">Uncharacterized protein</fullName>
    </submittedName>
</protein>
<feature type="compositionally biased region" description="Pro residues" evidence="1">
    <location>
        <begin position="87"/>
        <end position="102"/>
    </location>
</feature>
<feature type="compositionally biased region" description="Basic residues" evidence="1">
    <location>
        <begin position="272"/>
        <end position="283"/>
    </location>
</feature>
<feature type="compositionally biased region" description="Gly residues" evidence="1">
    <location>
        <begin position="180"/>
        <end position="189"/>
    </location>
</feature>
<proteinExistence type="predicted"/>
<name>A0AAW0QFW4_9PEZI</name>
<feature type="region of interest" description="Disordered" evidence="1">
    <location>
        <begin position="1"/>
        <end position="243"/>
    </location>
</feature>
<evidence type="ECO:0000256" key="1">
    <source>
        <dbReference type="SAM" id="MobiDB-lite"/>
    </source>
</evidence>
<comment type="caution">
    <text evidence="2">The sequence shown here is derived from an EMBL/GenBank/DDBJ whole genome shotgun (WGS) entry which is preliminary data.</text>
</comment>
<keyword evidence="3" id="KW-1185">Reference proteome</keyword>
<dbReference type="AlphaFoldDB" id="A0AAW0QFW4"/>
<organism evidence="2 3">
    <name type="scientific">Apiospora kogelbergensis</name>
    <dbReference type="NCBI Taxonomy" id="1337665"/>
    <lineage>
        <taxon>Eukaryota</taxon>
        <taxon>Fungi</taxon>
        <taxon>Dikarya</taxon>
        <taxon>Ascomycota</taxon>
        <taxon>Pezizomycotina</taxon>
        <taxon>Sordariomycetes</taxon>
        <taxon>Xylariomycetidae</taxon>
        <taxon>Amphisphaeriales</taxon>
        <taxon>Apiosporaceae</taxon>
        <taxon>Apiospora</taxon>
    </lineage>
</organism>
<reference evidence="2 3" key="1">
    <citation type="submission" date="2023-01" db="EMBL/GenBank/DDBJ databases">
        <title>Analysis of 21 Apiospora genomes using comparative genomics revels a genus with tremendous synthesis potential of carbohydrate active enzymes and secondary metabolites.</title>
        <authorList>
            <person name="Sorensen T."/>
        </authorList>
    </citation>
    <scope>NUCLEOTIDE SEQUENCE [LARGE SCALE GENOMIC DNA]</scope>
    <source>
        <strain evidence="2 3">CBS 117206</strain>
    </source>
</reference>
<feature type="compositionally biased region" description="Pro residues" evidence="1">
    <location>
        <begin position="227"/>
        <end position="236"/>
    </location>
</feature>
<feature type="compositionally biased region" description="Basic residues" evidence="1">
    <location>
        <begin position="138"/>
        <end position="149"/>
    </location>
</feature>
<gene>
    <name evidence="2" type="ORF">PG999_008271</name>
</gene>
<feature type="compositionally biased region" description="Low complexity" evidence="1">
    <location>
        <begin position="8"/>
        <end position="19"/>
    </location>
</feature>
<evidence type="ECO:0000313" key="2">
    <source>
        <dbReference type="EMBL" id="KAK8104912.1"/>
    </source>
</evidence>